<sequence>MDEKDHNEVVEYHHHFQTWKDCLISRIEKPWCLLDPFWKWHPKFGAHNNAVAQMNSYAIRRLEDYKLKKQNPSELNPSVGSEDDVRVRCTLDDLVDAGVSDVEIVHEINTLIFGGHETSATTIHFFFFMMALHPEFQEICRKEIDQVFEDSLHSQHEDTLTFEALTNLKYVERCLLETMRLYPSGFAFMRYLKKSLNIDYKGKNVKVPAGTDIIIIPWVIHRSTQYYQNPELFDPDRFLPEQSAKRNSYSYLPFSAGPRNCIGQKFGMNEMKTVATYVLRNFEIGTTDKVEDVTLLPNITLTPERDYNFMFKRR</sequence>
<dbReference type="InterPro" id="IPR002401">
    <property type="entry name" value="Cyt_P450_E_grp-I"/>
</dbReference>
<keyword evidence="9 13" id="KW-0560">Oxidoreductase</keyword>
<dbReference type="EMBL" id="CAXLJM020000048">
    <property type="protein sequence ID" value="CAL8112531.1"/>
    <property type="molecule type" value="Genomic_DNA"/>
</dbReference>
<keyword evidence="5 13" id="KW-0349">Heme</keyword>
<accession>A0ABP1QZQ6</accession>
<dbReference type="PROSITE" id="PS00086">
    <property type="entry name" value="CYTOCHROME_P450"/>
    <property type="match status" value="1"/>
</dbReference>
<evidence type="ECO:0000256" key="1">
    <source>
        <dbReference type="ARBA" id="ARBA00001971"/>
    </source>
</evidence>
<keyword evidence="11 13" id="KW-0503">Monooxygenase</keyword>
<dbReference type="PANTHER" id="PTHR24291">
    <property type="entry name" value="CYTOCHROME P450 FAMILY 4"/>
    <property type="match status" value="1"/>
</dbReference>
<name>A0ABP1QZQ6_9HEXA</name>
<evidence type="ECO:0000256" key="8">
    <source>
        <dbReference type="ARBA" id="ARBA00022848"/>
    </source>
</evidence>
<evidence type="ECO:0000256" key="5">
    <source>
        <dbReference type="ARBA" id="ARBA00022617"/>
    </source>
</evidence>
<protein>
    <recommendedName>
        <fullName evidence="16">Cytochrome P450 4C1</fullName>
    </recommendedName>
</protein>
<dbReference type="PRINTS" id="PR00385">
    <property type="entry name" value="P450"/>
</dbReference>
<dbReference type="Gene3D" id="1.10.630.10">
    <property type="entry name" value="Cytochrome P450"/>
    <property type="match status" value="1"/>
</dbReference>
<keyword evidence="6 13" id="KW-0479">Metal-binding</keyword>
<evidence type="ECO:0000256" key="13">
    <source>
        <dbReference type="RuleBase" id="RU000461"/>
    </source>
</evidence>
<proteinExistence type="inferred from homology"/>
<comment type="subcellular location">
    <subcellularLocation>
        <location evidence="3">Endoplasmic reticulum membrane</location>
    </subcellularLocation>
    <subcellularLocation>
        <location evidence="2">Microsome membrane</location>
    </subcellularLocation>
</comment>
<keyword evidence="15" id="KW-1185">Reference proteome</keyword>
<evidence type="ECO:0000256" key="10">
    <source>
        <dbReference type="ARBA" id="ARBA00023004"/>
    </source>
</evidence>
<organism evidence="14 15">
    <name type="scientific">Orchesella dallaii</name>
    <dbReference type="NCBI Taxonomy" id="48710"/>
    <lineage>
        <taxon>Eukaryota</taxon>
        <taxon>Metazoa</taxon>
        <taxon>Ecdysozoa</taxon>
        <taxon>Arthropoda</taxon>
        <taxon>Hexapoda</taxon>
        <taxon>Collembola</taxon>
        <taxon>Entomobryomorpha</taxon>
        <taxon>Entomobryoidea</taxon>
        <taxon>Orchesellidae</taxon>
        <taxon>Orchesellinae</taxon>
        <taxon>Orchesella</taxon>
    </lineage>
</organism>
<dbReference type="Proteomes" id="UP001642540">
    <property type="component" value="Unassembled WGS sequence"/>
</dbReference>
<evidence type="ECO:0000256" key="12">
    <source>
        <dbReference type="ARBA" id="ARBA00023136"/>
    </source>
</evidence>
<dbReference type="PRINTS" id="PR00463">
    <property type="entry name" value="EP450I"/>
</dbReference>
<evidence type="ECO:0000256" key="11">
    <source>
        <dbReference type="ARBA" id="ARBA00023033"/>
    </source>
</evidence>
<comment type="cofactor">
    <cofactor evidence="1">
        <name>heme</name>
        <dbReference type="ChEBI" id="CHEBI:30413"/>
    </cofactor>
</comment>
<evidence type="ECO:0000256" key="2">
    <source>
        <dbReference type="ARBA" id="ARBA00004524"/>
    </source>
</evidence>
<keyword evidence="12" id="KW-0472">Membrane</keyword>
<evidence type="ECO:0000256" key="3">
    <source>
        <dbReference type="ARBA" id="ARBA00004586"/>
    </source>
</evidence>
<evidence type="ECO:0000256" key="6">
    <source>
        <dbReference type="ARBA" id="ARBA00022723"/>
    </source>
</evidence>
<evidence type="ECO:0000256" key="7">
    <source>
        <dbReference type="ARBA" id="ARBA00022824"/>
    </source>
</evidence>
<comment type="similarity">
    <text evidence="4 13">Belongs to the cytochrome P450 family.</text>
</comment>
<comment type="caution">
    <text evidence="14">The sequence shown here is derived from an EMBL/GenBank/DDBJ whole genome shotgun (WGS) entry which is preliminary data.</text>
</comment>
<gene>
    <name evidence="14" type="ORF">ODALV1_LOCUS15690</name>
</gene>
<evidence type="ECO:0000313" key="14">
    <source>
        <dbReference type="EMBL" id="CAL8112531.1"/>
    </source>
</evidence>
<dbReference type="PANTHER" id="PTHR24291:SF189">
    <property type="entry name" value="CYTOCHROME P450 4C3-RELATED"/>
    <property type="match status" value="1"/>
</dbReference>
<keyword evidence="7" id="KW-0256">Endoplasmic reticulum</keyword>
<dbReference type="SUPFAM" id="SSF48264">
    <property type="entry name" value="Cytochrome P450"/>
    <property type="match status" value="1"/>
</dbReference>
<dbReference type="InterPro" id="IPR017972">
    <property type="entry name" value="Cyt_P450_CS"/>
</dbReference>
<dbReference type="InterPro" id="IPR050196">
    <property type="entry name" value="Cytochrome_P450_Monoox"/>
</dbReference>
<evidence type="ECO:0008006" key="16">
    <source>
        <dbReference type="Google" id="ProtNLM"/>
    </source>
</evidence>
<evidence type="ECO:0000256" key="4">
    <source>
        <dbReference type="ARBA" id="ARBA00010617"/>
    </source>
</evidence>
<dbReference type="Pfam" id="PF00067">
    <property type="entry name" value="p450"/>
    <property type="match status" value="1"/>
</dbReference>
<evidence type="ECO:0000313" key="15">
    <source>
        <dbReference type="Proteomes" id="UP001642540"/>
    </source>
</evidence>
<keyword evidence="10 13" id="KW-0408">Iron</keyword>
<evidence type="ECO:0000256" key="9">
    <source>
        <dbReference type="ARBA" id="ARBA00023002"/>
    </source>
</evidence>
<reference evidence="14 15" key="1">
    <citation type="submission" date="2024-08" db="EMBL/GenBank/DDBJ databases">
        <authorList>
            <person name="Cucini C."/>
            <person name="Frati F."/>
        </authorList>
    </citation>
    <scope>NUCLEOTIDE SEQUENCE [LARGE SCALE GENOMIC DNA]</scope>
</reference>
<dbReference type="InterPro" id="IPR036396">
    <property type="entry name" value="Cyt_P450_sf"/>
</dbReference>
<dbReference type="InterPro" id="IPR001128">
    <property type="entry name" value="Cyt_P450"/>
</dbReference>
<keyword evidence="8" id="KW-0492">Microsome</keyword>